<dbReference type="Proteomes" id="UP001472677">
    <property type="component" value="Unassembled WGS sequence"/>
</dbReference>
<dbReference type="SMART" id="SM00256">
    <property type="entry name" value="FBOX"/>
    <property type="match status" value="1"/>
</dbReference>
<dbReference type="InterPro" id="IPR036047">
    <property type="entry name" value="F-box-like_dom_sf"/>
</dbReference>
<dbReference type="Pfam" id="PF12937">
    <property type="entry name" value="F-box-like"/>
    <property type="match status" value="1"/>
</dbReference>
<gene>
    <name evidence="2" type="ORF">V6N12_049587</name>
</gene>
<accession>A0ABR2G9Z6</accession>
<dbReference type="PANTHER" id="PTHR32278">
    <property type="entry name" value="F-BOX DOMAIN-CONTAINING PROTEIN"/>
    <property type="match status" value="1"/>
</dbReference>
<evidence type="ECO:0000259" key="1">
    <source>
        <dbReference type="SMART" id="SM00256"/>
    </source>
</evidence>
<dbReference type="PANTHER" id="PTHR32278:SF135">
    <property type="entry name" value="F-BOX PROTEIN PP2-B12"/>
    <property type="match status" value="1"/>
</dbReference>
<evidence type="ECO:0000313" key="2">
    <source>
        <dbReference type="EMBL" id="KAK8599713.1"/>
    </source>
</evidence>
<dbReference type="Pfam" id="PF14299">
    <property type="entry name" value="PP2"/>
    <property type="match status" value="1"/>
</dbReference>
<dbReference type="EMBL" id="JBBPBM010000001">
    <property type="protein sequence ID" value="KAK8599713.1"/>
    <property type="molecule type" value="Genomic_DNA"/>
</dbReference>
<organism evidence="2 3">
    <name type="scientific">Hibiscus sabdariffa</name>
    <name type="common">roselle</name>
    <dbReference type="NCBI Taxonomy" id="183260"/>
    <lineage>
        <taxon>Eukaryota</taxon>
        <taxon>Viridiplantae</taxon>
        <taxon>Streptophyta</taxon>
        <taxon>Embryophyta</taxon>
        <taxon>Tracheophyta</taxon>
        <taxon>Spermatophyta</taxon>
        <taxon>Magnoliopsida</taxon>
        <taxon>eudicotyledons</taxon>
        <taxon>Gunneridae</taxon>
        <taxon>Pentapetalae</taxon>
        <taxon>rosids</taxon>
        <taxon>malvids</taxon>
        <taxon>Malvales</taxon>
        <taxon>Malvaceae</taxon>
        <taxon>Malvoideae</taxon>
        <taxon>Hibiscus</taxon>
    </lineage>
</organism>
<evidence type="ECO:0000313" key="3">
    <source>
        <dbReference type="Proteomes" id="UP001472677"/>
    </source>
</evidence>
<dbReference type="InterPro" id="IPR025886">
    <property type="entry name" value="PP2-like"/>
</dbReference>
<dbReference type="Gene3D" id="1.20.1280.50">
    <property type="match status" value="1"/>
</dbReference>
<reference evidence="2 3" key="1">
    <citation type="journal article" date="2024" name="G3 (Bethesda)">
        <title>Genome assembly of Hibiscus sabdariffa L. provides insights into metabolisms of medicinal natural products.</title>
        <authorList>
            <person name="Kim T."/>
        </authorList>
    </citation>
    <scope>NUCLEOTIDE SEQUENCE [LARGE SCALE GENOMIC DNA]</scope>
    <source>
        <strain evidence="2">TK-2024</strain>
        <tissue evidence="2">Old leaves</tissue>
    </source>
</reference>
<feature type="domain" description="F-box" evidence="1">
    <location>
        <begin position="7"/>
        <end position="47"/>
    </location>
</feature>
<proteinExistence type="predicted"/>
<dbReference type="CDD" id="cd22162">
    <property type="entry name" value="F-box_AtSKIP3-like"/>
    <property type="match status" value="1"/>
</dbReference>
<protein>
    <recommendedName>
        <fullName evidence="1">F-box domain-containing protein</fullName>
    </recommendedName>
</protein>
<comment type="caution">
    <text evidence="2">The sequence shown here is derived from an EMBL/GenBank/DDBJ whole genome shotgun (WGS) entry which is preliminary data.</text>
</comment>
<dbReference type="InterPro" id="IPR001810">
    <property type="entry name" value="F-box_dom"/>
</dbReference>
<dbReference type="SUPFAM" id="SSF81383">
    <property type="entry name" value="F-box domain"/>
    <property type="match status" value="1"/>
</dbReference>
<sequence length="262" mass="29606">MDFTRILPEECLCLIISLTSPADACRSAMVCPALRSAADSDAVWEKFLPCDYKSIILESSSSATLVSMGKKELYFCLFSLPILIQNDTMSFQLEKWSGKKCYMLGARELTIIWGDTPSYWTWTSQPDSRFPEVAELRFVWWLEVKGTIETRNLSPNTKYAAYLVFKLKSSGATGFKDRPVGLNVSVNGIASSQARRVSLDYEDEPRHVRERGDGWMEVEMGEFLNEYGDDGTVDFILKEIEGYVKRGLIIEGIELRPKDVGS</sequence>
<keyword evidence="3" id="KW-1185">Reference proteome</keyword>
<name>A0ABR2G9Z6_9ROSI</name>